<accession>A0AAX4H4Q4</accession>
<evidence type="ECO:0000256" key="1">
    <source>
        <dbReference type="RuleBase" id="RU003682"/>
    </source>
</evidence>
<reference evidence="3 4" key="1">
    <citation type="submission" date="2023-10" db="EMBL/GenBank/DDBJ databases">
        <title>Draft Genome Sequence of Candida saopaulonensis from a very Premature Infant with Sepsis.</title>
        <authorList>
            <person name="Ning Y."/>
            <person name="Dai R."/>
            <person name="Xiao M."/>
            <person name="Xu Y."/>
            <person name="Yan Q."/>
            <person name="Zhang L."/>
        </authorList>
    </citation>
    <scope>NUCLEOTIDE SEQUENCE [LARGE SCALE GENOMIC DNA]</scope>
    <source>
        <strain evidence="3 4">19XY460</strain>
    </source>
</reference>
<dbReference type="GO" id="GO:0044283">
    <property type="term" value="P:small molecule biosynthetic process"/>
    <property type="evidence" value="ECO:0007669"/>
    <property type="project" value="UniProtKB-ARBA"/>
</dbReference>
<dbReference type="GO" id="GO:0016491">
    <property type="term" value="F:oxidoreductase activity"/>
    <property type="evidence" value="ECO:0007669"/>
    <property type="project" value="UniProtKB-KW"/>
</dbReference>
<dbReference type="RefSeq" id="XP_062875923.1">
    <property type="nucleotide sequence ID" value="XM_063019853.1"/>
</dbReference>
<dbReference type="InterPro" id="IPR050231">
    <property type="entry name" value="Iron_ascorbate_oxido_reductase"/>
</dbReference>
<keyword evidence="1" id="KW-0560">Oxidoreductase</keyword>
<evidence type="ECO:0000313" key="3">
    <source>
        <dbReference type="EMBL" id="WPK23537.1"/>
    </source>
</evidence>
<dbReference type="PANTHER" id="PTHR47990">
    <property type="entry name" value="2-OXOGLUTARATE (2OG) AND FE(II)-DEPENDENT OXYGENASE SUPERFAMILY PROTEIN-RELATED"/>
    <property type="match status" value="1"/>
</dbReference>
<dbReference type="Pfam" id="PF14226">
    <property type="entry name" value="DIOX_N"/>
    <property type="match status" value="1"/>
</dbReference>
<dbReference type="Gene3D" id="2.60.120.330">
    <property type="entry name" value="B-lactam Antibiotic, Isopenicillin N Synthase, Chain"/>
    <property type="match status" value="1"/>
</dbReference>
<proteinExistence type="inferred from homology"/>
<sequence>MALIRSLDLLDAFELEHRQVFLDDLRGALIELGFFILTNFSQYGPSQADFDAITNEALKFFSSPKNVKEEIEMINSPHFLGYTRLGNEITAKQKDWREQIDLATELPAPDKHLPTYRQIEGPNLWPDAKVLPQFRHIVEDYIRKMTVLSETIRKLVACALGLDENAFEFLFKKNQQCKMKLVSYPERSASLEEAESGQGVGPHRDSDFLTYIYQATEHQNTLQVQSYKGDWISVGHVKGSLVVNAGQTLEAISSGVCKASIHRVNSPQPGSGTRISIPFFLTINLDSYKTTITGFSNKTIAMKEERDNIINEWGADVGFQFAPQVDKEPVGQAVFLNRIKAHQDVAKRWYPDILENVLKQF</sequence>
<dbReference type="PROSITE" id="PS51471">
    <property type="entry name" value="FE2OG_OXY"/>
    <property type="match status" value="1"/>
</dbReference>
<evidence type="ECO:0000313" key="4">
    <source>
        <dbReference type="Proteomes" id="UP001338582"/>
    </source>
</evidence>
<dbReference type="InterPro" id="IPR026992">
    <property type="entry name" value="DIOX_N"/>
</dbReference>
<dbReference type="InterPro" id="IPR044861">
    <property type="entry name" value="IPNS-like_FE2OG_OXY"/>
</dbReference>
<dbReference type="InterPro" id="IPR027443">
    <property type="entry name" value="IPNS-like_sf"/>
</dbReference>
<dbReference type="GO" id="GO:0046872">
    <property type="term" value="F:metal ion binding"/>
    <property type="evidence" value="ECO:0007669"/>
    <property type="project" value="UniProtKB-KW"/>
</dbReference>
<dbReference type="AlphaFoldDB" id="A0AAX4H4Q4"/>
<dbReference type="EMBL" id="CP138894">
    <property type="protein sequence ID" value="WPK23537.1"/>
    <property type="molecule type" value="Genomic_DNA"/>
</dbReference>
<dbReference type="KEGG" id="asau:88171846"/>
<dbReference type="GeneID" id="88171846"/>
<organism evidence="3 4">
    <name type="scientific">Australozyma saopauloensis</name>
    <dbReference type="NCBI Taxonomy" id="291208"/>
    <lineage>
        <taxon>Eukaryota</taxon>
        <taxon>Fungi</taxon>
        <taxon>Dikarya</taxon>
        <taxon>Ascomycota</taxon>
        <taxon>Saccharomycotina</taxon>
        <taxon>Pichiomycetes</taxon>
        <taxon>Metschnikowiaceae</taxon>
        <taxon>Australozyma</taxon>
    </lineage>
</organism>
<dbReference type="InterPro" id="IPR005123">
    <property type="entry name" value="Oxoglu/Fe-dep_dioxygenase_dom"/>
</dbReference>
<comment type="similarity">
    <text evidence="1">Belongs to the iron/ascorbate-dependent oxidoreductase family.</text>
</comment>
<gene>
    <name evidence="3" type="ORF">PUMCH_000778</name>
</gene>
<keyword evidence="1" id="KW-0408">Iron</keyword>
<feature type="domain" description="Fe2OG dioxygenase" evidence="2">
    <location>
        <begin position="173"/>
        <end position="283"/>
    </location>
</feature>
<dbReference type="Proteomes" id="UP001338582">
    <property type="component" value="Chromosome 1"/>
</dbReference>
<protein>
    <recommendedName>
        <fullName evidence="2">Fe2OG dioxygenase domain-containing protein</fullName>
    </recommendedName>
</protein>
<evidence type="ECO:0000259" key="2">
    <source>
        <dbReference type="PROSITE" id="PS51471"/>
    </source>
</evidence>
<keyword evidence="1" id="KW-0479">Metal-binding</keyword>
<keyword evidence="4" id="KW-1185">Reference proteome</keyword>
<name>A0AAX4H4Q4_9ASCO</name>
<dbReference type="Pfam" id="PF03171">
    <property type="entry name" value="2OG-FeII_Oxy"/>
    <property type="match status" value="1"/>
</dbReference>
<dbReference type="SUPFAM" id="SSF51197">
    <property type="entry name" value="Clavaminate synthase-like"/>
    <property type="match status" value="1"/>
</dbReference>